<organism evidence="1 2">
    <name type="scientific">Protea cynaroides</name>
    <dbReference type="NCBI Taxonomy" id="273540"/>
    <lineage>
        <taxon>Eukaryota</taxon>
        <taxon>Viridiplantae</taxon>
        <taxon>Streptophyta</taxon>
        <taxon>Embryophyta</taxon>
        <taxon>Tracheophyta</taxon>
        <taxon>Spermatophyta</taxon>
        <taxon>Magnoliopsida</taxon>
        <taxon>Proteales</taxon>
        <taxon>Proteaceae</taxon>
        <taxon>Protea</taxon>
    </lineage>
</organism>
<evidence type="ECO:0000313" key="1">
    <source>
        <dbReference type="EMBL" id="KAJ4954524.1"/>
    </source>
</evidence>
<sequence length="102" mass="11065">MGVVVGSNRTETATFVRNFESCGERSSSVCQPEFFCLEDLEVRGEGFDLIEELFILKKRSSLSSMDTVAAVGGGGGGARVEEEEEQAAKSQLLRVPLFKSRA</sequence>
<proteinExistence type="predicted"/>
<dbReference type="EMBL" id="JAMYWD010000011">
    <property type="protein sequence ID" value="KAJ4954524.1"/>
    <property type="molecule type" value="Genomic_DNA"/>
</dbReference>
<reference evidence="1" key="1">
    <citation type="journal article" date="2023" name="Plant J.">
        <title>The genome of the king protea, Protea cynaroides.</title>
        <authorList>
            <person name="Chang J."/>
            <person name="Duong T.A."/>
            <person name="Schoeman C."/>
            <person name="Ma X."/>
            <person name="Roodt D."/>
            <person name="Barker N."/>
            <person name="Li Z."/>
            <person name="Van de Peer Y."/>
            <person name="Mizrachi E."/>
        </authorList>
    </citation>
    <scope>NUCLEOTIDE SEQUENCE</scope>
    <source>
        <tissue evidence="1">Young leaves</tissue>
    </source>
</reference>
<name>A0A9Q0GVT9_9MAGN</name>
<gene>
    <name evidence="1" type="ORF">NE237_011307</name>
</gene>
<protein>
    <submittedName>
        <fullName evidence="1">Uncharacterized protein</fullName>
    </submittedName>
</protein>
<dbReference type="AlphaFoldDB" id="A0A9Q0GVT9"/>
<comment type="caution">
    <text evidence="1">The sequence shown here is derived from an EMBL/GenBank/DDBJ whole genome shotgun (WGS) entry which is preliminary data.</text>
</comment>
<keyword evidence="2" id="KW-1185">Reference proteome</keyword>
<dbReference type="Proteomes" id="UP001141806">
    <property type="component" value="Unassembled WGS sequence"/>
</dbReference>
<accession>A0A9Q0GVT9</accession>
<evidence type="ECO:0000313" key="2">
    <source>
        <dbReference type="Proteomes" id="UP001141806"/>
    </source>
</evidence>